<keyword evidence="10 11" id="KW-0472">Membrane</keyword>
<evidence type="ECO:0000256" key="11">
    <source>
        <dbReference type="SAM" id="Phobius"/>
    </source>
</evidence>
<dbReference type="PANTHER" id="PTHR45436:SF15">
    <property type="entry name" value="SENSOR HISTIDINE KINASE CUSS"/>
    <property type="match status" value="1"/>
</dbReference>
<dbReference type="InterPro" id="IPR003661">
    <property type="entry name" value="HisK_dim/P_dom"/>
</dbReference>
<keyword evidence="4" id="KW-0597">Phosphoprotein</keyword>
<dbReference type="Gene3D" id="3.30.565.10">
    <property type="entry name" value="Histidine kinase-like ATPase, C-terminal domain"/>
    <property type="match status" value="1"/>
</dbReference>
<comment type="caution">
    <text evidence="14">The sequence shown here is derived from an EMBL/GenBank/DDBJ whole genome shotgun (WGS) entry which is preliminary data.</text>
</comment>
<accession>A0A6V8NBV0</accession>
<feature type="domain" description="HAMP" evidence="13">
    <location>
        <begin position="193"/>
        <end position="248"/>
    </location>
</feature>
<proteinExistence type="predicted"/>
<dbReference type="PANTHER" id="PTHR45436">
    <property type="entry name" value="SENSOR HISTIDINE KINASE YKOH"/>
    <property type="match status" value="1"/>
</dbReference>
<dbReference type="AlphaFoldDB" id="A0A6V8NBV0"/>
<dbReference type="Pfam" id="PF00672">
    <property type="entry name" value="HAMP"/>
    <property type="match status" value="1"/>
</dbReference>
<reference evidence="15" key="1">
    <citation type="submission" date="2020-06" db="EMBL/GenBank/DDBJ databases">
        <title>Draft genomic sequecing of Geomonas sp. Red745.</title>
        <authorList>
            <person name="Itoh H."/>
            <person name="Xu Z.X."/>
            <person name="Ushijima N."/>
            <person name="Masuda Y."/>
            <person name="Shiratori Y."/>
            <person name="Senoo K."/>
        </authorList>
    </citation>
    <scope>NUCLEOTIDE SEQUENCE [LARGE SCALE GENOMIC DNA]</scope>
    <source>
        <strain evidence="15">Red745</strain>
    </source>
</reference>
<evidence type="ECO:0000256" key="5">
    <source>
        <dbReference type="ARBA" id="ARBA00022679"/>
    </source>
</evidence>
<evidence type="ECO:0000256" key="9">
    <source>
        <dbReference type="ARBA" id="ARBA00023012"/>
    </source>
</evidence>
<evidence type="ECO:0000256" key="6">
    <source>
        <dbReference type="ARBA" id="ARBA00022692"/>
    </source>
</evidence>
<dbReference type="Pfam" id="PF00512">
    <property type="entry name" value="HisKA"/>
    <property type="match status" value="1"/>
</dbReference>
<dbReference type="InterPro" id="IPR004358">
    <property type="entry name" value="Sig_transdc_His_kin-like_C"/>
</dbReference>
<protein>
    <recommendedName>
        <fullName evidence="3">histidine kinase</fullName>
        <ecNumber evidence="3">2.7.13.3</ecNumber>
    </recommendedName>
</protein>
<dbReference type="EC" id="2.7.13.3" evidence="3"/>
<evidence type="ECO:0000256" key="3">
    <source>
        <dbReference type="ARBA" id="ARBA00012438"/>
    </source>
</evidence>
<feature type="transmembrane region" description="Helical" evidence="11">
    <location>
        <begin position="12"/>
        <end position="32"/>
    </location>
</feature>
<dbReference type="SUPFAM" id="SSF158472">
    <property type="entry name" value="HAMP domain-like"/>
    <property type="match status" value="1"/>
</dbReference>
<evidence type="ECO:0000256" key="4">
    <source>
        <dbReference type="ARBA" id="ARBA00022553"/>
    </source>
</evidence>
<dbReference type="Gene3D" id="1.10.8.500">
    <property type="entry name" value="HAMP domain in histidine kinase"/>
    <property type="match status" value="1"/>
</dbReference>
<dbReference type="PROSITE" id="PS50109">
    <property type="entry name" value="HIS_KIN"/>
    <property type="match status" value="1"/>
</dbReference>
<dbReference type="PRINTS" id="PR00344">
    <property type="entry name" value="BCTRLSENSOR"/>
</dbReference>
<dbReference type="GO" id="GO:0000155">
    <property type="term" value="F:phosphorelay sensor kinase activity"/>
    <property type="evidence" value="ECO:0007669"/>
    <property type="project" value="InterPro"/>
</dbReference>
<comment type="catalytic activity">
    <reaction evidence="1">
        <text>ATP + protein L-histidine = ADP + protein N-phospho-L-histidine.</text>
        <dbReference type="EC" id="2.7.13.3"/>
    </reaction>
</comment>
<dbReference type="SUPFAM" id="SSF55874">
    <property type="entry name" value="ATPase domain of HSP90 chaperone/DNA topoisomerase II/histidine kinase"/>
    <property type="match status" value="1"/>
</dbReference>
<name>A0A6V8NBV0_9BACT</name>
<dbReference type="InterPro" id="IPR003594">
    <property type="entry name" value="HATPase_dom"/>
</dbReference>
<feature type="domain" description="Histidine kinase" evidence="12">
    <location>
        <begin position="256"/>
        <end position="470"/>
    </location>
</feature>
<dbReference type="SMART" id="SM00304">
    <property type="entry name" value="HAMP"/>
    <property type="match status" value="1"/>
</dbReference>
<feature type="transmembrane region" description="Helical" evidence="11">
    <location>
        <begin position="173"/>
        <end position="193"/>
    </location>
</feature>
<dbReference type="CDD" id="cd06225">
    <property type="entry name" value="HAMP"/>
    <property type="match status" value="1"/>
</dbReference>
<comment type="subcellular location">
    <subcellularLocation>
        <location evidence="2">Membrane</location>
        <topology evidence="2">Multi-pass membrane protein</topology>
    </subcellularLocation>
</comment>
<dbReference type="Gene3D" id="1.10.287.130">
    <property type="match status" value="1"/>
</dbReference>
<dbReference type="RefSeq" id="WP_183362497.1">
    <property type="nucleotide sequence ID" value="NZ_BLXZ01000007.1"/>
</dbReference>
<dbReference type="InterPro" id="IPR005467">
    <property type="entry name" value="His_kinase_dom"/>
</dbReference>
<keyword evidence="9" id="KW-0902">Two-component regulatory system</keyword>
<evidence type="ECO:0000313" key="14">
    <source>
        <dbReference type="EMBL" id="GFO69920.1"/>
    </source>
</evidence>
<dbReference type="Proteomes" id="UP000587586">
    <property type="component" value="Unassembled WGS sequence"/>
</dbReference>
<evidence type="ECO:0000256" key="10">
    <source>
        <dbReference type="ARBA" id="ARBA00023136"/>
    </source>
</evidence>
<keyword evidence="8 11" id="KW-1133">Transmembrane helix</keyword>
<evidence type="ECO:0000313" key="15">
    <source>
        <dbReference type="Proteomes" id="UP000587586"/>
    </source>
</evidence>
<evidence type="ECO:0000256" key="2">
    <source>
        <dbReference type="ARBA" id="ARBA00004141"/>
    </source>
</evidence>
<keyword evidence="15" id="KW-1185">Reference proteome</keyword>
<dbReference type="InterPro" id="IPR003660">
    <property type="entry name" value="HAMP_dom"/>
</dbReference>
<dbReference type="SUPFAM" id="SSF47384">
    <property type="entry name" value="Homodimeric domain of signal transducing histidine kinase"/>
    <property type="match status" value="1"/>
</dbReference>
<sequence length="472" mass="51762">MHSIFSKLFFSFWLATILSGVVFFLLAFNLRLKPLHEEHRRRWDAERTGFMSEVLTLYGTAAVASFEKEGKLPTPPSVPPQPAGMPGPAKHLQAFFFKADGSALSSDVPPQIREAVRKQEAAPGAVQAPGRLLVLPITGPSGARYLVASQSWPGPGPGNPPPPRFPRPFPPEFWLQMLITFVVSGTVCYGLSWRLTAPVRRLREATQELANGHLATRVVIKSRGKGDEIVGLGQDFNQMASRLEKLVNAHRQLLRDVSHELRSPLARMNVALEIARQQSPESAEPPLQRIQQEGERLNQLIGELLTLSRLDGDTGAERTEVDVAELAAEVVQDADFEACAGNRHVEYHPERGLLVVGNRELLRRALENVVRNAVRYTAEGSSVTVTLQQAPGPQALIRVRDFGPGVPEEQLDDIFRPFYRVAEARDRQSGGTGIGLAITERTVALHGGSVVARNLPEAGLEVEICLPLVSKG</sequence>
<keyword evidence="7 14" id="KW-0418">Kinase</keyword>
<dbReference type="GO" id="GO:0005886">
    <property type="term" value="C:plasma membrane"/>
    <property type="evidence" value="ECO:0007669"/>
    <property type="project" value="TreeGrafter"/>
</dbReference>
<keyword evidence="6 11" id="KW-0812">Transmembrane</keyword>
<evidence type="ECO:0000256" key="7">
    <source>
        <dbReference type="ARBA" id="ARBA00022777"/>
    </source>
</evidence>
<evidence type="ECO:0000259" key="13">
    <source>
        <dbReference type="PROSITE" id="PS50885"/>
    </source>
</evidence>
<keyword evidence="5" id="KW-0808">Transferase</keyword>
<dbReference type="InterPro" id="IPR036890">
    <property type="entry name" value="HATPase_C_sf"/>
</dbReference>
<dbReference type="SMART" id="SM00387">
    <property type="entry name" value="HATPase_c"/>
    <property type="match status" value="1"/>
</dbReference>
<dbReference type="EMBL" id="BLXZ01000007">
    <property type="protein sequence ID" value="GFO69920.1"/>
    <property type="molecule type" value="Genomic_DNA"/>
</dbReference>
<dbReference type="PROSITE" id="PS50885">
    <property type="entry name" value="HAMP"/>
    <property type="match status" value="1"/>
</dbReference>
<dbReference type="InterPro" id="IPR050428">
    <property type="entry name" value="TCS_sensor_his_kinase"/>
</dbReference>
<dbReference type="FunFam" id="3.30.565.10:FF:000006">
    <property type="entry name" value="Sensor histidine kinase WalK"/>
    <property type="match status" value="1"/>
</dbReference>
<evidence type="ECO:0000259" key="12">
    <source>
        <dbReference type="PROSITE" id="PS50109"/>
    </source>
</evidence>
<organism evidence="14 15">
    <name type="scientific">Geomonas limicola</name>
    <dbReference type="NCBI Taxonomy" id="2740186"/>
    <lineage>
        <taxon>Bacteria</taxon>
        <taxon>Pseudomonadati</taxon>
        <taxon>Thermodesulfobacteriota</taxon>
        <taxon>Desulfuromonadia</taxon>
        <taxon>Geobacterales</taxon>
        <taxon>Geobacteraceae</taxon>
        <taxon>Geomonas</taxon>
    </lineage>
</organism>
<dbReference type="SMART" id="SM00388">
    <property type="entry name" value="HisKA"/>
    <property type="match status" value="1"/>
</dbReference>
<dbReference type="InterPro" id="IPR036097">
    <property type="entry name" value="HisK_dim/P_sf"/>
</dbReference>
<dbReference type="CDD" id="cd00082">
    <property type="entry name" value="HisKA"/>
    <property type="match status" value="1"/>
</dbReference>
<evidence type="ECO:0000256" key="1">
    <source>
        <dbReference type="ARBA" id="ARBA00000085"/>
    </source>
</evidence>
<dbReference type="Pfam" id="PF02518">
    <property type="entry name" value="HATPase_c"/>
    <property type="match status" value="1"/>
</dbReference>
<gene>
    <name evidence="14" type="primary">cpxA</name>
    <name evidence="14" type="ORF">GMLC_34990</name>
</gene>
<evidence type="ECO:0000256" key="8">
    <source>
        <dbReference type="ARBA" id="ARBA00022989"/>
    </source>
</evidence>